<name>A0A699T7C4_TANCI</name>
<accession>A0A699T7C4</accession>
<evidence type="ECO:0000313" key="1">
    <source>
        <dbReference type="EMBL" id="GFD05071.1"/>
    </source>
</evidence>
<dbReference type="AlphaFoldDB" id="A0A699T7C4"/>
<organism evidence="1">
    <name type="scientific">Tanacetum cinerariifolium</name>
    <name type="common">Dalmatian daisy</name>
    <name type="synonym">Chrysanthemum cinerariifolium</name>
    <dbReference type="NCBI Taxonomy" id="118510"/>
    <lineage>
        <taxon>Eukaryota</taxon>
        <taxon>Viridiplantae</taxon>
        <taxon>Streptophyta</taxon>
        <taxon>Embryophyta</taxon>
        <taxon>Tracheophyta</taxon>
        <taxon>Spermatophyta</taxon>
        <taxon>Magnoliopsida</taxon>
        <taxon>eudicotyledons</taxon>
        <taxon>Gunneridae</taxon>
        <taxon>Pentapetalae</taxon>
        <taxon>asterids</taxon>
        <taxon>campanulids</taxon>
        <taxon>Asterales</taxon>
        <taxon>Asteraceae</taxon>
        <taxon>Asteroideae</taxon>
        <taxon>Anthemideae</taxon>
        <taxon>Anthemidinae</taxon>
        <taxon>Tanacetum</taxon>
    </lineage>
</organism>
<proteinExistence type="predicted"/>
<sequence>REGTGFYEEFIGQPLVVQARGGYGLLGVAAVVNYVEDGLQHAGNDGAAARRTRHEGQFAAFGEDGGRHAAEHALAGRDGVGGAAHEAVG</sequence>
<comment type="caution">
    <text evidence="1">The sequence shown here is derived from an EMBL/GenBank/DDBJ whole genome shotgun (WGS) entry which is preliminary data.</text>
</comment>
<feature type="non-terminal residue" evidence="1">
    <location>
        <position position="1"/>
    </location>
</feature>
<reference evidence="1" key="1">
    <citation type="journal article" date="2019" name="Sci. Rep.">
        <title>Draft genome of Tanacetum cinerariifolium, the natural source of mosquito coil.</title>
        <authorList>
            <person name="Yamashiro T."/>
            <person name="Shiraishi A."/>
            <person name="Satake H."/>
            <person name="Nakayama K."/>
        </authorList>
    </citation>
    <scope>NUCLEOTIDE SEQUENCE</scope>
</reference>
<dbReference type="EMBL" id="BKCJ011215794">
    <property type="protein sequence ID" value="GFD05071.1"/>
    <property type="molecule type" value="Genomic_DNA"/>
</dbReference>
<protein>
    <submittedName>
        <fullName evidence="1">Uncharacterized protein</fullName>
    </submittedName>
</protein>
<feature type="non-terminal residue" evidence="1">
    <location>
        <position position="89"/>
    </location>
</feature>
<gene>
    <name evidence="1" type="ORF">Tci_877040</name>
</gene>